<dbReference type="RefSeq" id="WP_232572435.1">
    <property type="nucleotide sequence ID" value="NZ_CP089466.1"/>
</dbReference>
<name>A0ABD5NB43_9EURY</name>
<reference evidence="1 2" key="1">
    <citation type="journal article" date="2019" name="Int. J. Syst. Evol. Microbiol.">
        <title>The Global Catalogue of Microorganisms (GCM) 10K type strain sequencing project: providing services to taxonomists for standard genome sequencing and annotation.</title>
        <authorList>
            <consortium name="The Broad Institute Genomics Platform"/>
            <consortium name="The Broad Institute Genome Sequencing Center for Infectious Disease"/>
            <person name="Wu L."/>
            <person name="Ma J."/>
        </authorList>
    </citation>
    <scope>NUCLEOTIDE SEQUENCE [LARGE SCALE GENOMIC DNA]</scope>
    <source>
        <strain evidence="1 2">CGMCC 1.12562</strain>
    </source>
</reference>
<accession>A0ABD5NB43</accession>
<evidence type="ECO:0000313" key="2">
    <source>
        <dbReference type="Proteomes" id="UP001595660"/>
    </source>
</evidence>
<evidence type="ECO:0000313" key="1">
    <source>
        <dbReference type="EMBL" id="MFC3476414.1"/>
    </source>
</evidence>
<dbReference type="GeneID" id="69117677"/>
<proteinExistence type="predicted"/>
<protein>
    <submittedName>
        <fullName evidence="1">Uncharacterized protein</fullName>
    </submittedName>
</protein>
<dbReference type="EMBL" id="JBHRWN010000002">
    <property type="protein sequence ID" value="MFC3476414.1"/>
    <property type="molecule type" value="Genomic_DNA"/>
</dbReference>
<sequence>MSVAGETRAAVDDHPFLRRALRAGVVNHAAAARFVDVAGDEDAVAAAIRRYGEELPAFAAGDRSAHVSMQSGLGESEDGLLAVAGTGFAPGEGDLTALLASGDVDSRSLAFALERLHAAGVDPVAAGVAGETLAVVVTRRAAADALRIVEDAVVAVPRAGGD</sequence>
<dbReference type="Pfam" id="PF24367">
    <property type="entry name" value="DUF7523"/>
    <property type="match status" value="1"/>
</dbReference>
<comment type="caution">
    <text evidence="1">The sequence shown here is derived from an EMBL/GenBank/DDBJ whole genome shotgun (WGS) entry which is preliminary data.</text>
</comment>
<dbReference type="InterPro" id="IPR055945">
    <property type="entry name" value="DUF7523"/>
</dbReference>
<keyword evidence="2" id="KW-1185">Reference proteome</keyword>
<organism evidence="1 2">
    <name type="scientific">Halobacterium litoreum</name>
    <dbReference type="NCBI Taxonomy" id="2039234"/>
    <lineage>
        <taxon>Archaea</taxon>
        <taxon>Methanobacteriati</taxon>
        <taxon>Methanobacteriota</taxon>
        <taxon>Stenosarchaea group</taxon>
        <taxon>Halobacteria</taxon>
        <taxon>Halobacteriales</taxon>
        <taxon>Halobacteriaceae</taxon>
        <taxon>Halobacterium</taxon>
    </lineage>
</organism>
<gene>
    <name evidence="1" type="ORF">ACFOKC_01610</name>
</gene>
<dbReference type="Proteomes" id="UP001595660">
    <property type="component" value="Unassembled WGS sequence"/>
</dbReference>
<dbReference type="AlphaFoldDB" id="A0ABD5NB43"/>